<dbReference type="SUPFAM" id="SSF117281">
    <property type="entry name" value="Kelch motif"/>
    <property type="match status" value="1"/>
</dbReference>
<dbReference type="AlphaFoldDB" id="D7MCM6"/>
<dbReference type="Gramene" id="scaffold_701313.1">
    <property type="protein sequence ID" value="scaffold_701313.1"/>
    <property type="gene ID" value="scaffold_701313.1"/>
</dbReference>
<feature type="region of interest" description="Disordered" evidence="1">
    <location>
        <begin position="1"/>
        <end position="20"/>
    </location>
</feature>
<feature type="domain" description="F-box" evidence="2">
    <location>
        <begin position="18"/>
        <end position="64"/>
    </location>
</feature>
<dbReference type="InterPro" id="IPR006652">
    <property type="entry name" value="Kelch_1"/>
</dbReference>
<evidence type="ECO:0000259" key="2">
    <source>
        <dbReference type="PROSITE" id="PS50181"/>
    </source>
</evidence>
<dbReference type="SUPFAM" id="SSF81383">
    <property type="entry name" value="F-box domain"/>
    <property type="match status" value="1"/>
</dbReference>
<dbReference type="SMART" id="SM00612">
    <property type="entry name" value="Kelch"/>
    <property type="match status" value="3"/>
</dbReference>
<dbReference type="CDD" id="cd22152">
    <property type="entry name" value="F-box_AtAFR-like"/>
    <property type="match status" value="1"/>
</dbReference>
<sequence>MISGEVEPPEGKRIDSQSPSISSLPDEILENCLARISKWNYPNLSLVSKRFLSLLSSPHIYTTRSQIGTIEPCFYFCLELPKHQSPQWFTLWMKPDETLTDNGEILNDYTLLPLHSSSNSPPVPYASTVAVGSEIYVIGAPFESTSSSAVRILDCRSHTWRDGPSMKVAREEATAVYLDGKIYVMGGYDEDDESMAWMEVLDIKTQTWSFLASNGADELSCDDRCLSMSVLQGKIYALDHQKIHGKLYAYDPKKDTWEVVETLSRSTLIYAWCVIENVMYCYTASNSCMWYDSKSRKWRVVKGSNLKVLLERRTCCLSRGCVVDLFNCGGKLLVVWMARVHGDETKQKRIIKCTKMALEKRHGGEVWVKMEWDNTLLTVPKSVDDILSCVVVSI</sequence>
<dbReference type="eggNOG" id="KOG1072">
    <property type="taxonomic scope" value="Eukaryota"/>
</dbReference>
<keyword evidence="4" id="KW-1185">Reference proteome</keyword>
<dbReference type="PANTHER" id="PTHR24414:SF138">
    <property type="entry name" value="F-BOX DOMAIN-CONTAINING PROTEIN"/>
    <property type="match status" value="1"/>
</dbReference>
<dbReference type="InterPro" id="IPR036047">
    <property type="entry name" value="F-box-like_dom_sf"/>
</dbReference>
<dbReference type="InterPro" id="IPR015915">
    <property type="entry name" value="Kelch-typ_b-propeller"/>
</dbReference>
<name>D7MCM6_ARALL</name>
<accession>D7MCM6</accession>
<dbReference type="Proteomes" id="UP000008694">
    <property type="component" value="Unassembled WGS sequence"/>
</dbReference>
<dbReference type="OrthoDB" id="1091955at2759"/>
<dbReference type="PANTHER" id="PTHR24414">
    <property type="entry name" value="F-BOX/KELCH-REPEAT PROTEIN SKIP4"/>
    <property type="match status" value="1"/>
</dbReference>
<dbReference type="Pfam" id="PF25210">
    <property type="entry name" value="Kelch_FKB95"/>
    <property type="match status" value="1"/>
</dbReference>
<dbReference type="SMART" id="SM00256">
    <property type="entry name" value="FBOX"/>
    <property type="match status" value="1"/>
</dbReference>
<dbReference type="Gene3D" id="2.120.10.80">
    <property type="entry name" value="Kelch-type beta propeller"/>
    <property type="match status" value="1"/>
</dbReference>
<reference evidence="4" key="1">
    <citation type="journal article" date="2011" name="Nat. Genet.">
        <title>The Arabidopsis lyrata genome sequence and the basis of rapid genome size change.</title>
        <authorList>
            <person name="Hu T.T."/>
            <person name="Pattyn P."/>
            <person name="Bakker E.G."/>
            <person name="Cao J."/>
            <person name="Cheng J.-F."/>
            <person name="Clark R.M."/>
            <person name="Fahlgren N."/>
            <person name="Fawcett J.A."/>
            <person name="Grimwood J."/>
            <person name="Gundlach H."/>
            <person name="Haberer G."/>
            <person name="Hollister J.D."/>
            <person name="Ossowski S."/>
            <person name="Ottilar R.P."/>
            <person name="Salamov A.A."/>
            <person name="Schneeberger K."/>
            <person name="Spannagl M."/>
            <person name="Wang X."/>
            <person name="Yang L."/>
            <person name="Nasrallah M.E."/>
            <person name="Bergelson J."/>
            <person name="Carrington J.C."/>
            <person name="Gaut B.S."/>
            <person name="Schmutz J."/>
            <person name="Mayer K.F.X."/>
            <person name="Van de Peer Y."/>
            <person name="Grigoriev I.V."/>
            <person name="Nordborg M."/>
            <person name="Weigel D."/>
            <person name="Guo Y.-L."/>
        </authorList>
    </citation>
    <scope>NUCLEOTIDE SEQUENCE [LARGE SCALE GENOMIC DNA]</scope>
    <source>
        <strain evidence="4">cv. MN47</strain>
    </source>
</reference>
<evidence type="ECO:0000256" key="1">
    <source>
        <dbReference type="SAM" id="MobiDB-lite"/>
    </source>
</evidence>
<evidence type="ECO:0000313" key="3">
    <source>
        <dbReference type="EMBL" id="EFH45696.1"/>
    </source>
</evidence>
<protein>
    <recommendedName>
        <fullName evidence="2">F-box domain-containing protein</fullName>
    </recommendedName>
</protein>
<dbReference type="Pfam" id="PF00646">
    <property type="entry name" value="F-box"/>
    <property type="match status" value="1"/>
</dbReference>
<dbReference type="HOGENOM" id="CLU_032521_1_2_1"/>
<proteinExistence type="predicted"/>
<dbReference type="KEGG" id="aly:9305508"/>
<dbReference type="InterPro" id="IPR057499">
    <property type="entry name" value="Kelch_FKB95"/>
</dbReference>
<evidence type="ECO:0000313" key="4">
    <source>
        <dbReference type="Proteomes" id="UP000008694"/>
    </source>
</evidence>
<dbReference type="EMBL" id="GL348719">
    <property type="protein sequence ID" value="EFH45696.1"/>
    <property type="molecule type" value="Genomic_DNA"/>
</dbReference>
<dbReference type="InterPro" id="IPR001810">
    <property type="entry name" value="F-box_dom"/>
</dbReference>
<dbReference type="InterPro" id="IPR050354">
    <property type="entry name" value="F-box/kelch-repeat_ARATH"/>
</dbReference>
<dbReference type="PROSITE" id="PS50181">
    <property type="entry name" value="FBOX"/>
    <property type="match status" value="1"/>
</dbReference>
<organism evidence="4">
    <name type="scientific">Arabidopsis lyrata subsp. lyrata</name>
    <name type="common">Lyre-leaved rock-cress</name>
    <dbReference type="NCBI Taxonomy" id="81972"/>
    <lineage>
        <taxon>Eukaryota</taxon>
        <taxon>Viridiplantae</taxon>
        <taxon>Streptophyta</taxon>
        <taxon>Embryophyta</taxon>
        <taxon>Tracheophyta</taxon>
        <taxon>Spermatophyta</taxon>
        <taxon>Magnoliopsida</taxon>
        <taxon>eudicotyledons</taxon>
        <taxon>Gunneridae</taxon>
        <taxon>Pentapetalae</taxon>
        <taxon>rosids</taxon>
        <taxon>malvids</taxon>
        <taxon>Brassicales</taxon>
        <taxon>Brassicaceae</taxon>
        <taxon>Camelineae</taxon>
        <taxon>Arabidopsis</taxon>
    </lineage>
</organism>
<gene>
    <name evidence="3" type="ORF">ARALYDRAFT_913571</name>
</gene>